<evidence type="ECO:0000313" key="2">
    <source>
        <dbReference type="Proteomes" id="UP000056209"/>
    </source>
</evidence>
<dbReference type="RefSeq" id="WP_058980244.1">
    <property type="nucleotide sequence ID" value="NZ_BCMS01000006.1"/>
</dbReference>
<keyword evidence="2" id="KW-1185">Reference proteome</keyword>
<organism evidence="1 2">
    <name type="scientific">Deinococcus grandis</name>
    <dbReference type="NCBI Taxonomy" id="57498"/>
    <lineage>
        <taxon>Bacteria</taxon>
        <taxon>Thermotogati</taxon>
        <taxon>Deinococcota</taxon>
        <taxon>Deinococci</taxon>
        <taxon>Deinococcales</taxon>
        <taxon>Deinococcaceae</taxon>
        <taxon>Deinococcus</taxon>
    </lineage>
</organism>
<dbReference type="AlphaFoldDB" id="A0A100HNI7"/>
<sequence>MRLRTRYGIFATHRDYTYLCQRIHQDLHEDRLLTYPAQGNRLFVHVPWRGQILRVIWCPITRLIITAHHPEARWHKRRRKGPR</sequence>
<protein>
    <submittedName>
        <fullName evidence="1">Response regulator receiver protein</fullName>
    </submittedName>
</protein>
<evidence type="ECO:0000313" key="1">
    <source>
        <dbReference type="EMBL" id="GAQ24006.1"/>
    </source>
</evidence>
<dbReference type="EMBL" id="BCMS01000006">
    <property type="protein sequence ID" value="GAQ24006.1"/>
    <property type="molecule type" value="Genomic_DNA"/>
</dbReference>
<proteinExistence type="predicted"/>
<comment type="caution">
    <text evidence="1">The sequence shown here is derived from an EMBL/GenBank/DDBJ whole genome shotgun (WGS) entry which is preliminary data.</text>
</comment>
<dbReference type="OrthoDB" id="73201at2"/>
<name>A0A100HNI7_9DEIO</name>
<gene>
    <name evidence="1" type="ORF">DEIGR_400139</name>
</gene>
<reference evidence="2" key="1">
    <citation type="submission" date="2015-11" db="EMBL/GenBank/DDBJ databases">
        <title>Draft Genome Sequence of the Radioresistant Bacterium Deinococcus grandis, Isolated from Freshwater Fish in Japan.</title>
        <authorList>
            <person name="Satoh K."/>
            <person name="Onodera T."/>
            <person name="Omoso K."/>
            <person name="Takeda-Yano K."/>
            <person name="Katayama T."/>
            <person name="Oono Y."/>
            <person name="Narumi I."/>
        </authorList>
    </citation>
    <scope>NUCLEOTIDE SEQUENCE [LARGE SCALE GENOMIC DNA]</scope>
    <source>
        <strain evidence="2">ATCC 43672</strain>
    </source>
</reference>
<dbReference type="Proteomes" id="UP000056209">
    <property type="component" value="Unassembled WGS sequence"/>
</dbReference>
<accession>A0A100HNI7</accession>